<reference evidence="2" key="1">
    <citation type="submission" date="2020-09" db="EMBL/GenBank/DDBJ databases">
        <title>Clinical and molecular characterization of Acinetobacter seifertii in Taiwan.</title>
        <authorList>
            <person name="Li L.-H."/>
            <person name="Yang Y.-S."/>
            <person name="Sun J.-R."/>
            <person name="Huang T.-W."/>
            <person name="Huang W.-C."/>
            <person name="Wang Y.-C."/>
            <person name="Kuo T.-H."/>
            <person name="Kuo S.-C."/>
            <person name="Chen T.-L."/>
        </authorList>
    </citation>
    <scope>NUCLEOTIDE SEQUENCE [LARGE SCALE GENOMIC DNA]</scope>
    <source>
        <strain evidence="2">AS73</strain>
    </source>
</reference>
<gene>
    <name evidence="1" type="ORF">IC796_12205</name>
</gene>
<dbReference type="Proteomes" id="UP000516862">
    <property type="component" value="Chromosome"/>
</dbReference>
<protein>
    <submittedName>
        <fullName evidence="1">Uncharacterized protein</fullName>
    </submittedName>
</protein>
<dbReference type="AlphaFoldDB" id="A0A7H2PMR5"/>
<name>A0A7H2PMR5_9GAMM</name>
<sequence>MIKFKSLIKINDDYIDINDIAFSYQLKNIDWDYVEGKIVIFYYEKEIFGSNVVDDINWFWGFIADGFEDFFKNGNYDIGFPSQPIRFTIMKRKMNLINLKISSEKVVYLNKEFNSMDFLRSLFSGAINYFNFEKNFNKDEIFEMNRKIKLIESYNDMLF</sequence>
<dbReference type="RefSeq" id="WP_077164214.1">
    <property type="nucleotide sequence ID" value="NZ_BKEE01000063.1"/>
</dbReference>
<organism evidence="1 2">
    <name type="scientific">Acinetobacter seifertii</name>
    <dbReference type="NCBI Taxonomy" id="1530123"/>
    <lineage>
        <taxon>Bacteria</taxon>
        <taxon>Pseudomonadati</taxon>
        <taxon>Pseudomonadota</taxon>
        <taxon>Gammaproteobacteria</taxon>
        <taxon>Moraxellales</taxon>
        <taxon>Moraxellaceae</taxon>
        <taxon>Acinetobacter</taxon>
        <taxon>Acinetobacter calcoaceticus/baumannii complex</taxon>
    </lineage>
</organism>
<evidence type="ECO:0000313" key="1">
    <source>
        <dbReference type="EMBL" id="QNX04148.1"/>
    </source>
</evidence>
<accession>A0A7H2PMR5</accession>
<reference evidence="1 2" key="2">
    <citation type="submission" date="2020-09" db="EMBL/GenBank/DDBJ databases">
        <authorList>
            <person name="Chen F.-J."/>
            <person name="Lee Y.-T."/>
        </authorList>
    </citation>
    <scope>NUCLEOTIDE SEQUENCE [LARGE SCALE GENOMIC DNA]</scope>
    <source>
        <strain evidence="1 2">AS73</strain>
    </source>
</reference>
<dbReference type="EMBL" id="CP061561">
    <property type="protein sequence ID" value="QNX04148.1"/>
    <property type="molecule type" value="Genomic_DNA"/>
</dbReference>
<evidence type="ECO:0000313" key="2">
    <source>
        <dbReference type="Proteomes" id="UP000516862"/>
    </source>
</evidence>
<proteinExistence type="predicted"/>